<evidence type="ECO:0000256" key="3">
    <source>
        <dbReference type="ARBA" id="ARBA00022989"/>
    </source>
</evidence>
<keyword evidence="4 5" id="KW-0472">Membrane</keyword>
<feature type="transmembrane region" description="Helical" evidence="5">
    <location>
        <begin position="234"/>
        <end position="251"/>
    </location>
</feature>
<feature type="transmembrane region" description="Helical" evidence="5">
    <location>
        <begin position="78"/>
        <end position="95"/>
    </location>
</feature>
<dbReference type="PANTHER" id="PTHR43701:SF5">
    <property type="entry name" value="MEMBRANE TRANSPORTER PROTEIN-RELATED"/>
    <property type="match status" value="1"/>
</dbReference>
<feature type="transmembrane region" description="Helical" evidence="5">
    <location>
        <begin position="12"/>
        <end position="36"/>
    </location>
</feature>
<gene>
    <name evidence="6" type="ORF">GCM10011416_00190</name>
</gene>
<evidence type="ECO:0000313" key="7">
    <source>
        <dbReference type="Proteomes" id="UP000633278"/>
    </source>
</evidence>
<reference evidence="6" key="2">
    <citation type="submission" date="2020-09" db="EMBL/GenBank/DDBJ databases">
        <authorList>
            <person name="Sun Q."/>
            <person name="Zhou Y."/>
        </authorList>
    </citation>
    <scope>NUCLEOTIDE SEQUENCE</scope>
    <source>
        <strain evidence="6">CGMCC 1.15763</strain>
    </source>
</reference>
<comment type="similarity">
    <text evidence="5">Belongs to the 4-toluene sulfonate uptake permease (TSUP) (TC 2.A.102) family.</text>
</comment>
<name>A0A917MAH8_9FLAO</name>
<comment type="caution">
    <text evidence="6">The sequence shown here is derived from an EMBL/GenBank/DDBJ whole genome shotgun (WGS) entry which is preliminary data.</text>
</comment>
<comment type="subcellular location">
    <subcellularLocation>
        <location evidence="5">Cell membrane</location>
        <topology evidence="5">Multi-pass membrane protein</topology>
    </subcellularLocation>
    <subcellularLocation>
        <location evidence="1">Membrane</location>
        <topology evidence="1">Multi-pass membrane protein</topology>
    </subcellularLocation>
</comment>
<proteinExistence type="inferred from homology"/>
<dbReference type="InterPro" id="IPR051598">
    <property type="entry name" value="TSUP/Inactive_protease-like"/>
</dbReference>
<dbReference type="AlphaFoldDB" id="A0A917MAH8"/>
<dbReference type="RefSeq" id="WP_188597235.1">
    <property type="nucleotide sequence ID" value="NZ_BMJW01000001.1"/>
</dbReference>
<keyword evidence="7" id="KW-1185">Reference proteome</keyword>
<accession>A0A917MAH8</accession>
<keyword evidence="2 5" id="KW-0812">Transmembrane</keyword>
<feature type="transmembrane region" description="Helical" evidence="5">
    <location>
        <begin position="48"/>
        <end position="66"/>
    </location>
</feature>
<evidence type="ECO:0000256" key="5">
    <source>
        <dbReference type="RuleBase" id="RU363041"/>
    </source>
</evidence>
<organism evidence="6 7">
    <name type="scientific">Polaribacter pacificus</name>
    <dbReference type="NCBI Taxonomy" id="1775173"/>
    <lineage>
        <taxon>Bacteria</taxon>
        <taxon>Pseudomonadati</taxon>
        <taxon>Bacteroidota</taxon>
        <taxon>Flavobacteriia</taxon>
        <taxon>Flavobacteriales</taxon>
        <taxon>Flavobacteriaceae</taxon>
    </lineage>
</organism>
<dbReference type="Proteomes" id="UP000633278">
    <property type="component" value="Unassembled WGS sequence"/>
</dbReference>
<dbReference type="GO" id="GO:0005886">
    <property type="term" value="C:plasma membrane"/>
    <property type="evidence" value="ECO:0007669"/>
    <property type="project" value="UniProtKB-SubCell"/>
</dbReference>
<dbReference type="EMBL" id="BMJW01000001">
    <property type="protein sequence ID" value="GGG87932.1"/>
    <property type="molecule type" value="Genomic_DNA"/>
</dbReference>
<keyword evidence="5" id="KW-1003">Cell membrane</keyword>
<dbReference type="PANTHER" id="PTHR43701">
    <property type="entry name" value="MEMBRANE TRANSPORTER PROTEIN MJ0441-RELATED"/>
    <property type="match status" value="1"/>
</dbReference>
<evidence type="ECO:0000313" key="6">
    <source>
        <dbReference type="EMBL" id="GGG87932.1"/>
    </source>
</evidence>
<sequence>MILDSLFEFWPIVLLFFTIAVLYASVGFGGGSSYLAVLALTGIAFSEIRATALLCNIMVVTGNVYFFHRQKTYNYKKVLPLVLLSVPFAMIGGYLKISETFFFILLGCTLFFAAVSMWGSKKITSSESNKPKISKQTNAVFGGLIGFVSGMVGIGGGIFLAPLLHLTHWDTPKKIAATASLFILVNSIAGLLGQYANPSFSIDWKLTGLLLIAVAIGGQIGSRMSSQYLKPNQLKKLTAVLIAFVSLRILWKHLSNY</sequence>
<dbReference type="Pfam" id="PF01925">
    <property type="entry name" value="TauE"/>
    <property type="match status" value="1"/>
</dbReference>
<dbReference type="InterPro" id="IPR002781">
    <property type="entry name" value="TM_pro_TauE-like"/>
</dbReference>
<feature type="transmembrane region" description="Helical" evidence="5">
    <location>
        <begin position="204"/>
        <end position="222"/>
    </location>
</feature>
<evidence type="ECO:0000256" key="2">
    <source>
        <dbReference type="ARBA" id="ARBA00022692"/>
    </source>
</evidence>
<feature type="transmembrane region" description="Helical" evidence="5">
    <location>
        <begin position="140"/>
        <end position="163"/>
    </location>
</feature>
<feature type="transmembrane region" description="Helical" evidence="5">
    <location>
        <begin position="175"/>
        <end position="192"/>
    </location>
</feature>
<feature type="transmembrane region" description="Helical" evidence="5">
    <location>
        <begin position="101"/>
        <end position="119"/>
    </location>
</feature>
<evidence type="ECO:0000256" key="1">
    <source>
        <dbReference type="ARBA" id="ARBA00004141"/>
    </source>
</evidence>
<protein>
    <recommendedName>
        <fullName evidence="5">Probable membrane transporter protein</fullName>
    </recommendedName>
</protein>
<keyword evidence="3 5" id="KW-1133">Transmembrane helix</keyword>
<evidence type="ECO:0000256" key="4">
    <source>
        <dbReference type="ARBA" id="ARBA00023136"/>
    </source>
</evidence>
<reference evidence="6" key="1">
    <citation type="journal article" date="2014" name="Int. J. Syst. Evol. Microbiol.">
        <title>Complete genome sequence of Corynebacterium casei LMG S-19264T (=DSM 44701T), isolated from a smear-ripened cheese.</title>
        <authorList>
            <consortium name="US DOE Joint Genome Institute (JGI-PGF)"/>
            <person name="Walter F."/>
            <person name="Albersmeier A."/>
            <person name="Kalinowski J."/>
            <person name="Ruckert C."/>
        </authorList>
    </citation>
    <scope>NUCLEOTIDE SEQUENCE</scope>
    <source>
        <strain evidence="6">CGMCC 1.15763</strain>
    </source>
</reference>